<dbReference type="InterPro" id="IPR036005">
    <property type="entry name" value="Creatinase/aminopeptidase-like"/>
</dbReference>
<sequence>MSTTSDKGSTNQAVDTTTRLKELRELMKLPEFNVDAYIVPSEDAHQSEYVADSDMRRGFISGFTGSAGTAVITKDSASMFTDGRYFLMARKQMDSNWTLMKVGVTGVPTLEKYLEDLPEGNRIGVDPTLLSASRAEALCKSLKDKKKELVPISENLVDKVWRDKPGKPDASVFELGIEFAGLGVSAKLEKVRREMDVLQGSSLVIAALDQIAWLFNLRGSDISYNPLFFSYSIVTQEEAYIFMDERKLTENAKKSLSGVNILPYDAIFEHLKKLPPVAQSTNKKILVDAGVSWALVDVVGTENTKQCTSPITNLKAIKNETEIKGMRQSHIKDGVAMAKWYVWLENELMFNGGHLRLSECDVADKLEQFRREQEHCVGLSFDTISSVGPNAAVIHYSPQRGEDLKLDVNQIYLVDSGGQYLDGTTDVTRTWHFGSPSAWERECFTRVLKGHIALDSVVFPTGVSGFALDPLARTALWEAGLDYRHGTGHGIGSFLNVHEGPHGIAMRPAQVNVGFKAGMIITNEPGYYEDGKFGIRIENTCLVVKKDTPNRFGDVDYLTLESLTLCPIQRNLIMASILTQSEIEWINSYHKRVFDTLSPLLEDDKPALEWLKKNTGPI</sequence>
<dbReference type="Gene3D" id="3.40.350.10">
    <property type="entry name" value="Creatinase/prolidase N-terminal domain"/>
    <property type="match status" value="2"/>
</dbReference>
<dbReference type="InterPro" id="IPR032416">
    <property type="entry name" value="Peptidase_M24_C"/>
</dbReference>
<dbReference type="Gene3D" id="3.90.230.10">
    <property type="entry name" value="Creatinase/methionine aminopeptidase superfamily"/>
    <property type="match status" value="1"/>
</dbReference>
<evidence type="ECO:0000256" key="2">
    <source>
        <dbReference type="ARBA" id="ARBA00008766"/>
    </source>
</evidence>
<dbReference type="InterPro" id="IPR000994">
    <property type="entry name" value="Pept_M24"/>
</dbReference>
<dbReference type="PANTHER" id="PTHR43763">
    <property type="entry name" value="XAA-PRO AMINOPEPTIDASE 1"/>
    <property type="match status" value="1"/>
</dbReference>
<evidence type="ECO:0000256" key="1">
    <source>
        <dbReference type="ARBA" id="ARBA00001936"/>
    </source>
</evidence>
<evidence type="ECO:0000313" key="11">
    <source>
        <dbReference type="Proteomes" id="UP000188320"/>
    </source>
</evidence>
<comment type="similarity">
    <text evidence="2 6">Belongs to the peptidase M24B family.</text>
</comment>
<dbReference type="CDD" id="cd01085">
    <property type="entry name" value="APP"/>
    <property type="match status" value="1"/>
</dbReference>
<keyword evidence="10" id="KW-0645">Protease</keyword>
<keyword evidence="11" id="KW-1185">Reference proteome</keyword>
<dbReference type="GO" id="GO:0070006">
    <property type="term" value="F:metalloaminopeptidase activity"/>
    <property type="evidence" value="ECO:0007669"/>
    <property type="project" value="InterPro"/>
</dbReference>
<dbReference type="Pfam" id="PF00557">
    <property type="entry name" value="Peptidase_M24"/>
    <property type="match status" value="1"/>
</dbReference>
<protein>
    <submittedName>
        <fullName evidence="10">Putative Xaa-Pro aminopeptidase P</fullName>
    </submittedName>
</protein>
<dbReference type="SUPFAM" id="SSF53092">
    <property type="entry name" value="Creatinase/prolidase N-terminal domain"/>
    <property type="match status" value="1"/>
</dbReference>
<evidence type="ECO:0000256" key="3">
    <source>
        <dbReference type="ARBA" id="ARBA00022723"/>
    </source>
</evidence>
<dbReference type="Pfam" id="PF01321">
    <property type="entry name" value="Creatinase_N"/>
    <property type="match status" value="1"/>
</dbReference>
<keyword evidence="10" id="KW-0031">Aminopeptidase</keyword>
<dbReference type="EMBL" id="LSSK01000735">
    <property type="protein sequence ID" value="OMH82112.1"/>
    <property type="molecule type" value="Genomic_DNA"/>
</dbReference>
<dbReference type="FunFam" id="3.90.230.10:FF:000007">
    <property type="entry name" value="Xaa-Pro aminopeptidase P"/>
    <property type="match status" value="1"/>
</dbReference>
<dbReference type="InterPro" id="IPR000587">
    <property type="entry name" value="Creatinase_N"/>
</dbReference>
<evidence type="ECO:0000259" key="9">
    <source>
        <dbReference type="Pfam" id="PF16188"/>
    </source>
</evidence>
<dbReference type="InterPro" id="IPR001131">
    <property type="entry name" value="Peptidase_M24B_aminopep-P_CS"/>
</dbReference>
<dbReference type="FunFam" id="3.40.350.10:FF:000001">
    <property type="entry name" value="Putative xaa-Pro aminopeptidase 1"/>
    <property type="match status" value="1"/>
</dbReference>
<feature type="domain" description="Peptidase M24" evidence="7">
    <location>
        <begin position="325"/>
        <end position="544"/>
    </location>
</feature>
<dbReference type="PROSITE" id="PS00491">
    <property type="entry name" value="PROLINE_PEPTIDASE"/>
    <property type="match status" value="1"/>
</dbReference>
<evidence type="ECO:0000256" key="5">
    <source>
        <dbReference type="ARBA" id="ARBA00023211"/>
    </source>
</evidence>
<evidence type="ECO:0000259" key="7">
    <source>
        <dbReference type="Pfam" id="PF00557"/>
    </source>
</evidence>
<dbReference type="InterPro" id="IPR050422">
    <property type="entry name" value="X-Pro_aminopeptidase_P"/>
</dbReference>
<name>A0A1R1PMJ1_ZANCU</name>
<evidence type="ECO:0000256" key="6">
    <source>
        <dbReference type="RuleBase" id="RU000590"/>
    </source>
</evidence>
<dbReference type="Proteomes" id="UP000188320">
    <property type="component" value="Unassembled WGS sequence"/>
</dbReference>
<dbReference type="Pfam" id="PF16188">
    <property type="entry name" value="Peptidase_M24_C"/>
    <property type="match status" value="1"/>
</dbReference>
<dbReference type="Pfam" id="PF16189">
    <property type="entry name" value="Creatinase_N_2"/>
    <property type="match status" value="1"/>
</dbReference>
<dbReference type="OrthoDB" id="9995434at2759"/>
<dbReference type="InterPro" id="IPR029149">
    <property type="entry name" value="Creatin/AminoP/Spt16_N"/>
</dbReference>
<comment type="cofactor">
    <cofactor evidence="1">
        <name>Mn(2+)</name>
        <dbReference type="ChEBI" id="CHEBI:29035"/>
    </cofactor>
</comment>
<dbReference type="SUPFAM" id="SSF55920">
    <property type="entry name" value="Creatinase/aminopeptidase"/>
    <property type="match status" value="1"/>
</dbReference>
<dbReference type="GO" id="GO:0005737">
    <property type="term" value="C:cytoplasm"/>
    <property type="evidence" value="ECO:0007669"/>
    <property type="project" value="UniProtKB-ARBA"/>
</dbReference>
<evidence type="ECO:0000256" key="4">
    <source>
        <dbReference type="ARBA" id="ARBA00022801"/>
    </source>
</evidence>
<dbReference type="GO" id="GO:0046872">
    <property type="term" value="F:metal ion binding"/>
    <property type="evidence" value="ECO:0007669"/>
    <property type="project" value="UniProtKB-KW"/>
</dbReference>
<keyword evidence="5" id="KW-0464">Manganese</keyword>
<evidence type="ECO:0000259" key="8">
    <source>
        <dbReference type="Pfam" id="PF01321"/>
    </source>
</evidence>
<dbReference type="InterPro" id="IPR033740">
    <property type="entry name" value="Pept_M24B"/>
</dbReference>
<accession>A0A1R1PMJ1</accession>
<keyword evidence="4" id="KW-0378">Hydrolase</keyword>
<feature type="domain" description="Peptidase M24 C-terminal" evidence="9">
    <location>
        <begin position="557"/>
        <end position="618"/>
    </location>
</feature>
<reference evidence="11" key="1">
    <citation type="submission" date="2017-01" db="EMBL/GenBank/DDBJ databases">
        <authorList>
            <person name="Wang Y."/>
            <person name="White M."/>
            <person name="Kvist S."/>
            <person name="Moncalvo J.-M."/>
        </authorList>
    </citation>
    <scope>NUCLEOTIDE SEQUENCE [LARGE SCALE GENOMIC DNA]</scope>
    <source>
        <strain evidence="11">COL-18-3</strain>
    </source>
</reference>
<evidence type="ECO:0000313" key="10">
    <source>
        <dbReference type="EMBL" id="OMH82112.1"/>
    </source>
</evidence>
<proteinExistence type="inferred from homology"/>
<dbReference type="PANTHER" id="PTHR43763:SF6">
    <property type="entry name" value="XAA-PRO AMINOPEPTIDASE 1"/>
    <property type="match status" value="1"/>
</dbReference>
<gene>
    <name evidence="10" type="ORF">AX774_g4409</name>
</gene>
<comment type="caution">
    <text evidence="10">The sequence shown here is derived from an EMBL/GenBank/DDBJ whole genome shotgun (WGS) entry which is preliminary data.</text>
</comment>
<organism evidence="10 11">
    <name type="scientific">Zancudomyces culisetae</name>
    <name type="common">Gut fungus</name>
    <name type="synonym">Smittium culisetae</name>
    <dbReference type="NCBI Taxonomy" id="1213189"/>
    <lineage>
        <taxon>Eukaryota</taxon>
        <taxon>Fungi</taxon>
        <taxon>Fungi incertae sedis</taxon>
        <taxon>Zoopagomycota</taxon>
        <taxon>Kickxellomycotina</taxon>
        <taxon>Harpellomycetes</taxon>
        <taxon>Harpellales</taxon>
        <taxon>Legeriomycetaceae</taxon>
        <taxon>Zancudomyces</taxon>
    </lineage>
</organism>
<feature type="domain" description="Creatinase N-terminal" evidence="8">
    <location>
        <begin position="19"/>
        <end position="156"/>
    </location>
</feature>
<dbReference type="AlphaFoldDB" id="A0A1R1PMJ1"/>
<keyword evidence="3 6" id="KW-0479">Metal-binding</keyword>